<dbReference type="Proteomes" id="UP000177042">
    <property type="component" value="Unassembled WGS sequence"/>
</dbReference>
<dbReference type="AlphaFoldDB" id="A0A1F5J8W2"/>
<dbReference type="GO" id="GO:0015986">
    <property type="term" value="P:proton motive force-driven ATP synthesis"/>
    <property type="evidence" value="ECO:0007669"/>
    <property type="project" value="InterPro"/>
</dbReference>
<dbReference type="Pfam" id="PF02823">
    <property type="entry name" value="ATP-synt_DE_N"/>
    <property type="match status" value="1"/>
</dbReference>
<dbReference type="Gene3D" id="2.60.15.10">
    <property type="entry name" value="F0F1 ATP synthase delta/epsilon subunit, N-terminal"/>
    <property type="match status" value="1"/>
</dbReference>
<evidence type="ECO:0000313" key="3">
    <source>
        <dbReference type="EMBL" id="OGE24960.1"/>
    </source>
</evidence>
<dbReference type="InterPro" id="IPR020546">
    <property type="entry name" value="ATP_synth_F1_dsu/esu_N"/>
</dbReference>
<evidence type="ECO:0000256" key="1">
    <source>
        <dbReference type="ARBA" id="ARBA00023196"/>
    </source>
</evidence>
<feature type="domain" description="ATP synthase F1 complex delta/epsilon subunit N-terminal" evidence="2">
    <location>
        <begin position="8"/>
        <end position="81"/>
    </location>
</feature>
<dbReference type="SUPFAM" id="SSF51344">
    <property type="entry name" value="Epsilon subunit of F1F0-ATP synthase N-terminal domain"/>
    <property type="match status" value="1"/>
</dbReference>
<dbReference type="GO" id="GO:0045259">
    <property type="term" value="C:proton-transporting ATP synthase complex"/>
    <property type="evidence" value="ECO:0007669"/>
    <property type="project" value="UniProtKB-KW"/>
</dbReference>
<accession>A0A1F5J8W2</accession>
<organism evidence="3 4">
    <name type="scientific">Candidatus Daviesbacteria bacterium RIFCSPHIGHO2_02_FULL_39_12</name>
    <dbReference type="NCBI Taxonomy" id="1797770"/>
    <lineage>
        <taxon>Bacteria</taxon>
        <taxon>Candidatus Daviesiibacteriota</taxon>
    </lineage>
</organism>
<keyword evidence="1" id="KW-0066">ATP synthesis</keyword>
<dbReference type="InterPro" id="IPR036771">
    <property type="entry name" value="ATPsynth_dsu/esu_N"/>
</dbReference>
<name>A0A1F5J8W2_9BACT</name>
<keyword evidence="1" id="KW-0139">CF(1)</keyword>
<comment type="caution">
    <text evidence="3">The sequence shown here is derived from an EMBL/GenBank/DDBJ whole genome shotgun (WGS) entry which is preliminary data.</text>
</comment>
<evidence type="ECO:0000313" key="4">
    <source>
        <dbReference type="Proteomes" id="UP000177042"/>
    </source>
</evidence>
<proteinExistence type="predicted"/>
<reference evidence="3 4" key="1">
    <citation type="journal article" date="2016" name="Nat. Commun.">
        <title>Thousands of microbial genomes shed light on interconnected biogeochemical processes in an aquifer system.</title>
        <authorList>
            <person name="Anantharaman K."/>
            <person name="Brown C.T."/>
            <person name="Hug L.A."/>
            <person name="Sharon I."/>
            <person name="Castelle C.J."/>
            <person name="Probst A.J."/>
            <person name="Thomas B.C."/>
            <person name="Singh A."/>
            <person name="Wilkins M.J."/>
            <person name="Karaoz U."/>
            <person name="Brodie E.L."/>
            <person name="Williams K.H."/>
            <person name="Hubbard S.S."/>
            <person name="Banfield J.F."/>
        </authorList>
    </citation>
    <scope>NUCLEOTIDE SEQUENCE [LARGE SCALE GENOMIC DNA]</scope>
</reference>
<protein>
    <recommendedName>
        <fullName evidence="2">ATP synthase F1 complex delta/epsilon subunit N-terminal domain-containing protein</fullName>
    </recommendedName>
</protein>
<evidence type="ECO:0000259" key="2">
    <source>
        <dbReference type="Pfam" id="PF02823"/>
    </source>
</evidence>
<dbReference type="EMBL" id="MFCX01000036">
    <property type="protein sequence ID" value="OGE24960.1"/>
    <property type="molecule type" value="Genomic_DNA"/>
</dbReference>
<gene>
    <name evidence="3" type="ORF">A3C26_00450</name>
</gene>
<sequence length="91" mass="10446">MNPNTAKLQLTIIHPDEESFTREVDVVSSSNLEGPFDVWPLHTNFISIIKDYLWVYQGKEKIMEIKVDTGILRVTSNRVEVFLGIDTLNPK</sequence>